<feature type="region of interest" description="Disordered" evidence="1">
    <location>
        <begin position="1"/>
        <end position="48"/>
    </location>
</feature>
<organism evidence="2 3">
    <name type="scientific">Coccomyxa viridis</name>
    <dbReference type="NCBI Taxonomy" id="1274662"/>
    <lineage>
        <taxon>Eukaryota</taxon>
        <taxon>Viridiplantae</taxon>
        <taxon>Chlorophyta</taxon>
        <taxon>core chlorophytes</taxon>
        <taxon>Trebouxiophyceae</taxon>
        <taxon>Trebouxiophyceae incertae sedis</taxon>
        <taxon>Coccomyxaceae</taxon>
        <taxon>Coccomyxa</taxon>
    </lineage>
</organism>
<evidence type="ECO:0000313" key="3">
    <source>
        <dbReference type="Proteomes" id="UP001497392"/>
    </source>
</evidence>
<evidence type="ECO:0000256" key="1">
    <source>
        <dbReference type="SAM" id="MobiDB-lite"/>
    </source>
</evidence>
<sequence length="1078" mass="119196">MEEAGAMKEEARRPGRSSVAADKLYMESRQRAAADGQPRNAGLYASQQYDSGISSRGAAEQHAIPVFDPKGLLPRMDREAARLDKAGRHADVKRVRIAARGRKGEANPLPIEAFLPALNSGTVQPPMSYIDALALLQGEAARLDKEGRHDEAERMRAVARGMQQEANPLQTGAVLPAQDFGAWLRTSLAADKLTNGIGRRAAADVQLLNTRRHAAQPYASRIDSIEALEEKALSDINEAKVLERGAEQHAEQGKPLQAQMKRTRARYMRQEAQMLQEEAALLGQDSGAGLRTSLAADKLNTKTKQRAATDVQALDAGLRAPQLYASRKTSGEAVEQHAVSTTAPMGLLEVLDVLDREADSLNQGGRHHEAEALWAAFRLLAKQAKPLRPEAGLPAKHSGKMLFFHSPSAVQHPLSYIDALGLLEEEAARLDKEGRHIKAKLMRAEARGMQEENPLHTGAVRPPQNSGAFCYSQFAPQRDDGSYDQFIRLLQKEAQRKAAPVSMGRLDTRQWLEMQRAAPLRIAVAEALPVTAAPAVPDYVWVDSDYVWVDSDERDPYERHIEHLRKVIRLSSGETKWVNAGKDYPGLLSCHTLGYNISATTDVLALDISAIRAGLPQTGIRLLMDIRQAIAACDVNRAQARLLLGNLHSPESRPALVLTDLINEWHAMWLDGSTIYQHTFTSQNRAVGFIDDLLAGRFETCRDISQTSFAKRRQMDDRLCVSCARNALFAQQVQALSTHSIGLVSRGSFETSGRCTVPMTDREMLSSIEEQKKSADIVMQKAQALRGGASTICGHPYLAAFMLEDAKRLQAQADDERLRALCLEKLIHGDAPSVEEARVGLFNSRHLLQWLSQSRDFVSMNHIDATMWTEALRAAELKESPIVDPHMDSVPGVPEPEFAWDDRDYSAQWDRYIPHLKGIIKLGEDSEWVDAAHNYPELLSYYGVRALGYNIEATTDVLVAKRSAVRAHLPVKGARVLFALRKQVADSDLVHAQVRTVLANLHAEAEKPVVVVTDLRSEWHFTWMDDSDIFQCHFPTRGQAVTVINDILAGSINAGQGGTRSTIAQRREITEQLFATVE</sequence>
<gene>
    <name evidence="2" type="primary">g10987</name>
    <name evidence="2" type="ORF">VP750_LOCUS9846</name>
</gene>
<proteinExistence type="predicted"/>
<name>A0ABP1G9H0_9CHLO</name>
<reference evidence="2 3" key="1">
    <citation type="submission" date="2024-06" db="EMBL/GenBank/DDBJ databases">
        <authorList>
            <person name="Kraege A."/>
            <person name="Thomma B."/>
        </authorList>
    </citation>
    <scope>NUCLEOTIDE SEQUENCE [LARGE SCALE GENOMIC DNA]</scope>
</reference>
<feature type="compositionally biased region" description="Basic and acidic residues" evidence="1">
    <location>
        <begin position="1"/>
        <end position="13"/>
    </location>
</feature>
<protein>
    <submittedName>
        <fullName evidence="2">G10987 protein</fullName>
    </submittedName>
</protein>
<dbReference type="EMBL" id="CAXHTA020000017">
    <property type="protein sequence ID" value="CAL5227940.1"/>
    <property type="molecule type" value="Genomic_DNA"/>
</dbReference>
<comment type="caution">
    <text evidence="2">The sequence shown here is derived from an EMBL/GenBank/DDBJ whole genome shotgun (WGS) entry which is preliminary data.</text>
</comment>
<keyword evidence="3" id="KW-1185">Reference proteome</keyword>
<dbReference type="Proteomes" id="UP001497392">
    <property type="component" value="Unassembled WGS sequence"/>
</dbReference>
<evidence type="ECO:0000313" key="2">
    <source>
        <dbReference type="EMBL" id="CAL5227940.1"/>
    </source>
</evidence>
<accession>A0ABP1G9H0</accession>